<dbReference type="InterPro" id="IPR052184">
    <property type="entry name" value="SDR_enzymes"/>
</dbReference>
<dbReference type="CDD" id="cd05325">
    <property type="entry name" value="carb_red_sniffer_like_SDR_c"/>
    <property type="match status" value="1"/>
</dbReference>
<evidence type="ECO:0000313" key="1">
    <source>
        <dbReference type="EMBL" id="MBQ0935286.1"/>
    </source>
</evidence>
<dbReference type="PRINTS" id="PR00081">
    <property type="entry name" value="GDHRDH"/>
</dbReference>
<comment type="caution">
    <text evidence="1">The sequence shown here is derived from an EMBL/GenBank/DDBJ whole genome shotgun (WGS) entry which is preliminary data.</text>
</comment>
<dbReference type="PANTHER" id="PTHR45458">
    <property type="entry name" value="SHORT-CHAIN DEHYDROGENASE/REDUCTASE SDR"/>
    <property type="match status" value="1"/>
</dbReference>
<proteinExistence type="predicted"/>
<name>A0ABS5DWP1_9BURK</name>
<dbReference type="PANTHER" id="PTHR45458:SF1">
    <property type="entry name" value="SHORT CHAIN DEHYDROGENASE"/>
    <property type="match status" value="1"/>
</dbReference>
<reference evidence="1 2" key="1">
    <citation type="submission" date="2021-04" db="EMBL/GenBank/DDBJ databases">
        <title>The genome sequence of type strain Ideonella paludis KCTC 32238.</title>
        <authorList>
            <person name="Liu Y."/>
        </authorList>
    </citation>
    <scope>NUCLEOTIDE SEQUENCE [LARGE SCALE GENOMIC DNA]</scope>
    <source>
        <strain evidence="1 2">KCTC 32238</strain>
    </source>
</reference>
<dbReference type="NCBIfam" id="NF005403">
    <property type="entry name" value="PRK06953.1"/>
    <property type="match status" value="1"/>
</dbReference>
<dbReference type="InterPro" id="IPR002347">
    <property type="entry name" value="SDR_fam"/>
</dbReference>
<dbReference type="InterPro" id="IPR036291">
    <property type="entry name" value="NAD(P)-bd_dom_sf"/>
</dbReference>
<accession>A0ABS5DWP1</accession>
<dbReference type="RefSeq" id="WP_210808119.1">
    <property type="nucleotide sequence ID" value="NZ_JAGQDG010000003.1"/>
</dbReference>
<dbReference type="EMBL" id="JAGQDG010000003">
    <property type="protein sequence ID" value="MBQ0935286.1"/>
    <property type="molecule type" value="Genomic_DNA"/>
</dbReference>
<dbReference type="Pfam" id="PF00106">
    <property type="entry name" value="adh_short"/>
    <property type="match status" value="1"/>
</dbReference>
<keyword evidence="2" id="KW-1185">Reference proteome</keyword>
<dbReference type="Gene3D" id="3.40.50.720">
    <property type="entry name" value="NAD(P)-binding Rossmann-like Domain"/>
    <property type="match status" value="1"/>
</dbReference>
<sequence>MTHPQSVLVIGASRGIGLELVRQYRAAGAQVVATARDAAGLARLSALGAKALTLDIADAVSASGLAWQIDGEAFEVVVINAGVYGPRQDALSIPTQADFDQVMHTNVLGPMRVLPQVAEALAPQARLAIISSRMGSMGLRSNASGWLYRASKAAVNSVLKDASLVLQGKALCVALHPGWVRTDMGGPEADLSPEDSATQLRANMAGLQAEHHGCLLDIDGQVLPW</sequence>
<protein>
    <submittedName>
        <fullName evidence="1">SDR family oxidoreductase</fullName>
    </submittedName>
</protein>
<dbReference type="SUPFAM" id="SSF51735">
    <property type="entry name" value="NAD(P)-binding Rossmann-fold domains"/>
    <property type="match status" value="1"/>
</dbReference>
<dbReference type="Proteomes" id="UP000672097">
    <property type="component" value="Unassembled WGS sequence"/>
</dbReference>
<organism evidence="1 2">
    <name type="scientific">Ideonella paludis</name>
    <dbReference type="NCBI Taxonomy" id="1233411"/>
    <lineage>
        <taxon>Bacteria</taxon>
        <taxon>Pseudomonadati</taxon>
        <taxon>Pseudomonadota</taxon>
        <taxon>Betaproteobacteria</taxon>
        <taxon>Burkholderiales</taxon>
        <taxon>Sphaerotilaceae</taxon>
        <taxon>Ideonella</taxon>
    </lineage>
</organism>
<evidence type="ECO:0000313" key="2">
    <source>
        <dbReference type="Proteomes" id="UP000672097"/>
    </source>
</evidence>
<gene>
    <name evidence="1" type="ORF">KAK11_08105</name>
</gene>